<feature type="transmembrane region" description="Helical" evidence="1">
    <location>
        <begin position="106"/>
        <end position="126"/>
    </location>
</feature>
<protein>
    <submittedName>
        <fullName evidence="2">Uncharacterized protein</fullName>
    </submittedName>
</protein>
<evidence type="ECO:0000313" key="2">
    <source>
        <dbReference type="EMBL" id="KAF5349622.1"/>
    </source>
</evidence>
<evidence type="ECO:0000313" key="3">
    <source>
        <dbReference type="Proteomes" id="UP000559027"/>
    </source>
</evidence>
<keyword evidence="1" id="KW-0812">Transmembrane</keyword>
<dbReference type="AlphaFoldDB" id="A0A8H5CX77"/>
<feature type="transmembrane region" description="Helical" evidence="1">
    <location>
        <begin position="65"/>
        <end position="85"/>
    </location>
</feature>
<keyword evidence="3" id="KW-1185">Reference proteome</keyword>
<reference evidence="2 3" key="1">
    <citation type="journal article" date="2020" name="ISME J.">
        <title>Uncovering the hidden diversity of litter-decomposition mechanisms in mushroom-forming fungi.</title>
        <authorList>
            <person name="Floudas D."/>
            <person name="Bentzer J."/>
            <person name="Ahren D."/>
            <person name="Johansson T."/>
            <person name="Persson P."/>
            <person name="Tunlid A."/>
        </authorList>
    </citation>
    <scope>NUCLEOTIDE SEQUENCE [LARGE SCALE GENOMIC DNA]</scope>
    <source>
        <strain evidence="2 3">CBS 146.42</strain>
    </source>
</reference>
<keyword evidence="1" id="KW-0472">Membrane</keyword>
<proteinExistence type="predicted"/>
<accession>A0A8H5CX77</accession>
<gene>
    <name evidence="2" type="ORF">D9756_008976</name>
</gene>
<feature type="transmembrane region" description="Helical" evidence="1">
    <location>
        <begin position="132"/>
        <end position="158"/>
    </location>
</feature>
<comment type="caution">
    <text evidence="2">The sequence shown here is derived from an EMBL/GenBank/DDBJ whole genome shotgun (WGS) entry which is preliminary data.</text>
</comment>
<dbReference type="OrthoDB" id="3061602at2759"/>
<dbReference type="Proteomes" id="UP000559027">
    <property type="component" value="Unassembled WGS sequence"/>
</dbReference>
<dbReference type="EMBL" id="JAACJO010000016">
    <property type="protein sequence ID" value="KAF5349622.1"/>
    <property type="molecule type" value="Genomic_DNA"/>
</dbReference>
<feature type="transmembrane region" description="Helical" evidence="1">
    <location>
        <begin position="25"/>
        <end position="45"/>
    </location>
</feature>
<sequence length="194" mass="21060">MDYWSGAVTWYKGSLRIVAQKDGKIFFGFFPLAFTGCVAAPLVLWASEKITLLEQLNSGLQATSFFSNVILNIYATLFITIRLFSYRKVVKTLIGGKADTSRYLDIVNILLESAAINVPITIAAAVGIGLGALFGVIITPVAIVGQAFASVIVIHRVAVGRAFNRRQEEELSQLVAQSSVSDNQPKENVSFLEA</sequence>
<name>A0A8H5CX77_9AGAR</name>
<organism evidence="2 3">
    <name type="scientific">Leucocoprinus leucothites</name>
    <dbReference type="NCBI Taxonomy" id="201217"/>
    <lineage>
        <taxon>Eukaryota</taxon>
        <taxon>Fungi</taxon>
        <taxon>Dikarya</taxon>
        <taxon>Basidiomycota</taxon>
        <taxon>Agaricomycotina</taxon>
        <taxon>Agaricomycetes</taxon>
        <taxon>Agaricomycetidae</taxon>
        <taxon>Agaricales</taxon>
        <taxon>Agaricineae</taxon>
        <taxon>Agaricaceae</taxon>
        <taxon>Leucocoprinus</taxon>
    </lineage>
</organism>
<evidence type="ECO:0000256" key="1">
    <source>
        <dbReference type="SAM" id="Phobius"/>
    </source>
</evidence>
<keyword evidence="1" id="KW-1133">Transmembrane helix</keyword>